<evidence type="ECO:0000313" key="2">
    <source>
        <dbReference type="Proteomes" id="UP000008037"/>
    </source>
</evidence>
<dbReference type="HOGENOM" id="CLU_3057243_0_0_2"/>
<dbReference type="Proteomes" id="UP000008037">
    <property type="component" value="Chromosome"/>
</dbReference>
<dbReference type="EMBL" id="CP002408">
    <property type="protein sequence ID" value="AFU57401.1"/>
    <property type="molecule type" value="Genomic_DNA"/>
</dbReference>
<accession>K0I802</accession>
<dbReference type="InParanoid" id="K0I802"/>
<gene>
    <name evidence="1" type="ordered locus">Ngar_c04550</name>
</gene>
<sequence length="53" mass="6206">MRIDVGQLFSRVSEIEYKKLFNNAERELSPFVSQDSGRISFPLKSRFVLARKD</sequence>
<dbReference type="AlphaFoldDB" id="K0I802"/>
<organism evidence="1 2">
    <name type="scientific">Nitrososphaera gargensis (strain Ga9.2)</name>
    <dbReference type="NCBI Taxonomy" id="1237085"/>
    <lineage>
        <taxon>Archaea</taxon>
        <taxon>Nitrososphaerota</taxon>
        <taxon>Nitrososphaeria</taxon>
        <taxon>Nitrososphaerales</taxon>
        <taxon>Nitrososphaeraceae</taxon>
        <taxon>Nitrososphaera</taxon>
    </lineage>
</organism>
<name>K0I802_NITGG</name>
<keyword evidence="2" id="KW-1185">Reference proteome</keyword>
<reference evidence="1 2" key="1">
    <citation type="journal article" date="2012" name="Environ. Microbiol.">
        <title>The genome of the ammonia-oxidizing Candidatus Nitrososphaera gargensis: insights into metabolic versatility and environmental adaptations.</title>
        <authorList>
            <person name="Spang A."/>
            <person name="Poehlein A."/>
            <person name="Offre P."/>
            <person name="Zumbragel S."/>
            <person name="Haider S."/>
            <person name="Rychlik N."/>
            <person name="Nowka B."/>
            <person name="Schmeisser C."/>
            <person name="Lebedeva E.V."/>
            <person name="Rattei T."/>
            <person name="Bohm C."/>
            <person name="Schmid M."/>
            <person name="Galushko A."/>
            <person name="Hatzenpichler R."/>
            <person name="Weinmaier T."/>
            <person name="Daniel R."/>
            <person name="Schleper C."/>
            <person name="Spieck E."/>
            <person name="Streit W."/>
            <person name="Wagner M."/>
        </authorList>
    </citation>
    <scope>NUCLEOTIDE SEQUENCE [LARGE SCALE GENOMIC DNA]</scope>
    <source>
        <strain evidence="2">Ga9.2</strain>
    </source>
</reference>
<dbReference type="KEGG" id="nga:Ngar_c04550"/>
<proteinExistence type="predicted"/>
<dbReference type="BioCyc" id="CNIT1237085:G1324-454-MONOMER"/>
<dbReference type="STRING" id="1237085.Ngar_c04550"/>
<protein>
    <submittedName>
        <fullName evidence="1">Uncharacterized protein</fullName>
    </submittedName>
</protein>
<evidence type="ECO:0000313" key="1">
    <source>
        <dbReference type="EMBL" id="AFU57401.1"/>
    </source>
</evidence>